<dbReference type="GO" id="GO:0008033">
    <property type="term" value="P:tRNA processing"/>
    <property type="evidence" value="ECO:0007669"/>
    <property type="project" value="UniProtKB-KW"/>
</dbReference>
<dbReference type="GO" id="GO:0005524">
    <property type="term" value="F:ATP binding"/>
    <property type="evidence" value="ECO:0007669"/>
    <property type="project" value="UniProtKB-KW"/>
</dbReference>
<evidence type="ECO:0000256" key="11">
    <source>
        <dbReference type="ARBA" id="ARBA00048366"/>
    </source>
</evidence>
<dbReference type="PANTHER" id="PTHR17490:SF16">
    <property type="entry name" value="THREONYLCARBAMOYL-AMP SYNTHASE"/>
    <property type="match status" value="1"/>
</dbReference>
<dbReference type="GO" id="GO:0061710">
    <property type="term" value="F:L-threonylcarbamoyladenylate synthase"/>
    <property type="evidence" value="ECO:0007669"/>
    <property type="project" value="UniProtKB-EC"/>
</dbReference>
<proteinExistence type="inferred from homology"/>
<comment type="similarity">
    <text evidence="2">Belongs to the SUA5 family.</text>
</comment>
<keyword evidence="9" id="KW-0067">ATP-binding</keyword>
<keyword evidence="7" id="KW-0548">Nucleotidyltransferase</keyword>
<evidence type="ECO:0000256" key="9">
    <source>
        <dbReference type="ARBA" id="ARBA00022840"/>
    </source>
</evidence>
<dbReference type="GO" id="GO:0005737">
    <property type="term" value="C:cytoplasm"/>
    <property type="evidence" value="ECO:0007669"/>
    <property type="project" value="UniProtKB-SubCell"/>
</dbReference>
<reference evidence="14 15" key="1">
    <citation type="submission" date="2018-11" db="EMBL/GenBank/DDBJ databases">
        <title>Trebonia kvetii gen.nov., sp.nov., a novel acidophilic actinobacterium, and proposal of the new actinobacterial family Treboniaceae fam. nov.</title>
        <authorList>
            <person name="Rapoport D."/>
            <person name="Sagova-Mareckova M."/>
            <person name="Sedlacek I."/>
            <person name="Provaznik J."/>
            <person name="Kralova S."/>
            <person name="Pavlinic D."/>
            <person name="Benes V."/>
            <person name="Kopecky J."/>
        </authorList>
    </citation>
    <scope>NUCLEOTIDE SEQUENCE [LARGE SCALE GENOMIC DNA]</scope>
    <source>
        <strain evidence="14 15">15Tr583</strain>
    </source>
</reference>
<evidence type="ECO:0000256" key="5">
    <source>
        <dbReference type="ARBA" id="ARBA00022679"/>
    </source>
</evidence>
<organism evidence="14 15">
    <name type="scientific">Trebonia kvetii</name>
    <dbReference type="NCBI Taxonomy" id="2480626"/>
    <lineage>
        <taxon>Bacteria</taxon>
        <taxon>Bacillati</taxon>
        <taxon>Actinomycetota</taxon>
        <taxon>Actinomycetes</taxon>
        <taxon>Streptosporangiales</taxon>
        <taxon>Treboniaceae</taxon>
        <taxon>Trebonia</taxon>
    </lineage>
</organism>
<evidence type="ECO:0000256" key="1">
    <source>
        <dbReference type="ARBA" id="ARBA00004496"/>
    </source>
</evidence>
<dbReference type="InterPro" id="IPR006070">
    <property type="entry name" value="Sua5-like_dom"/>
</dbReference>
<comment type="catalytic activity">
    <reaction evidence="11">
        <text>L-threonine + hydrogencarbonate + ATP = L-threonylcarbamoyladenylate + diphosphate + H2O</text>
        <dbReference type="Rhea" id="RHEA:36407"/>
        <dbReference type="ChEBI" id="CHEBI:15377"/>
        <dbReference type="ChEBI" id="CHEBI:17544"/>
        <dbReference type="ChEBI" id="CHEBI:30616"/>
        <dbReference type="ChEBI" id="CHEBI:33019"/>
        <dbReference type="ChEBI" id="CHEBI:57926"/>
        <dbReference type="ChEBI" id="CHEBI:73682"/>
        <dbReference type="EC" id="2.7.7.87"/>
    </reaction>
</comment>
<keyword evidence="8" id="KW-0547">Nucleotide-binding</keyword>
<evidence type="ECO:0000256" key="4">
    <source>
        <dbReference type="ARBA" id="ARBA00022490"/>
    </source>
</evidence>
<dbReference type="PANTHER" id="PTHR17490">
    <property type="entry name" value="SUA5"/>
    <property type="match status" value="1"/>
</dbReference>
<accession>A0A6P2C1R7</accession>
<dbReference type="InterPro" id="IPR017945">
    <property type="entry name" value="DHBP_synth_RibB-like_a/b_dom"/>
</dbReference>
<evidence type="ECO:0000256" key="7">
    <source>
        <dbReference type="ARBA" id="ARBA00022695"/>
    </source>
</evidence>
<sequence>MSARYDCADTQQREEGLAAAVGAVQEGQLVVLPTDTVYGVGADAFNAAAVTALLAAKGRGRNMPPPVLVGSVAAAAALTESLGPFGQDLIDEFWPGPLTLVFHASATLMWDLGETMGTVAVRMPLHPVALDLLRRTGPMAVSSANRHSLPAATTAAEAENQLGDAISVYLDGGACADNVPSTILDLTGTVPRMLRAGALSIDELRKVVPVIDLPVPEPEPELSPADRRAAEAIAAAKAAMTDTAAKAALADTTAKAAVNETAADTSAGSPADDPSQDPVGPDD</sequence>
<keyword evidence="4" id="KW-0963">Cytoplasm</keyword>
<name>A0A6P2C1R7_9ACTN</name>
<dbReference type="AlphaFoldDB" id="A0A6P2C1R7"/>
<evidence type="ECO:0000256" key="8">
    <source>
        <dbReference type="ARBA" id="ARBA00022741"/>
    </source>
</evidence>
<dbReference type="Gene3D" id="3.90.870.10">
    <property type="entry name" value="DHBP synthase"/>
    <property type="match status" value="1"/>
</dbReference>
<keyword evidence="5" id="KW-0808">Transferase</keyword>
<dbReference type="OrthoDB" id="9814580at2"/>
<comment type="caution">
    <text evidence="14">The sequence shown here is derived from an EMBL/GenBank/DDBJ whole genome shotgun (WGS) entry which is preliminary data.</text>
</comment>
<dbReference type="SUPFAM" id="SSF55821">
    <property type="entry name" value="YrdC/RibB"/>
    <property type="match status" value="1"/>
</dbReference>
<dbReference type="Proteomes" id="UP000460272">
    <property type="component" value="Unassembled WGS sequence"/>
</dbReference>
<keyword evidence="6" id="KW-0819">tRNA processing</keyword>
<evidence type="ECO:0000256" key="2">
    <source>
        <dbReference type="ARBA" id="ARBA00007663"/>
    </source>
</evidence>
<dbReference type="GO" id="GO:0003725">
    <property type="term" value="F:double-stranded RNA binding"/>
    <property type="evidence" value="ECO:0007669"/>
    <property type="project" value="InterPro"/>
</dbReference>
<evidence type="ECO:0000256" key="6">
    <source>
        <dbReference type="ARBA" id="ARBA00022694"/>
    </source>
</evidence>
<dbReference type="RefSeq" id="WP_145854120.1">
    <property type="nucleotide sequence ID" value="NZ_RPFW01000003.1"/>
</dbReference>
<feature type="region of interest" description="Disordered" evidence="12">
    <location>
        <begin position="260"/>
        <end position="283"/>
    </location>
</feature>
<feature type="domain" description="YrdC-like" evidence="13">
    <location>
        <begin position="14"/>
        <end position="199"/>
    </location>
</feature>
<keyword evidence="15" id="KW-1185">Reference proteome</keyword>
<evidence type="ECO:0000313" key="14">
    <source>
        <dbReference type="EMBL" id="TVZ04251.1"/>
    </source>
</evidence>
<evidence type="ECO:0000313" key="15">
    <source>
        <dbReference type="Proteomes" id="UP000460272"/>
    </source>
</evidence>
<evidence type="ECO:0000259" key="13">
    <source>
        <dbReference type="PROSITE" id="PS51163"/>
    </source>
</evidence>
<evidence type="ECO:0000256" key="3">
    <source>
        <dbReference type="ARBA" id="ARBA00012584"/>
    </source>
</evidence>
<dbReference type="Pfam" id="PF01300">
    <property type="entry name" value="Sua5_yciO_yrdC"/>
    <property type="match status" value="1"/>
</dbReference>
<dbReference type="NCBIfam" id="TIGR00057">
    <property type="entry name" value="L-threonylcarbamoyladenylate synthase"/>
    <property type="match status" value="1"/>
</dbReference>
<dbReference type="EC" id="2.7.7.87" evidence="3"/>
<dbReference type="GO" id="GO:0006450">
    <property type="term" value="P:regulation of translational fidelity"/>
    <property type="evidence" value="ECO:0007669"/>
    <property type="project" value="TreeGrafter"/>
</dbReference>
<dbReference type="GO" id="GO:0000049">
    <property type="term" value="F:tRNA binding"/>
    <property type="evidence" value="ECO:0007669"/>
    <property type="project" value="TreeGrafter"/>
</dbReference>
<evidence type="ECO:0000256" key="12">
    <source>
        <dbReference type="SAM" id="MobiDB-lite"/>
    </source>
</evidence>
<dbReference type="PROSITE" id="PS51163">
    <property type="entry name" value="YRDC"/>
    <property type="match status" value="1"/>
</dbReference>
<protein>
    <recommendedName>
        <fullName evidence="10">L-threonylcarbamoyladenylate synthase</fullName>
        <ecNumber evidence="3">2.7.7.87</ecNumber>
    </recommendedName>
    <alternativeName>
        <fullName evidence="10">L-threonylcarbamoyladenylate synthase</fullName>
    </alternativeName>
</protein>
<gene>
    <name evidence="14" type="ORF">EAS64_17855</name>
</gene>
<evidence type="ECO:0000256" key="10">
    <source>
        <dbReference type="ARBA" id="ARBA00029774"/>
    </source>
</evidence>
<dbReference type="EMBL" id="RPFW01000003">
    <property type="protein sequence ID" value="TVZ04251.1"/>
    <property type="molecule type" value="Genomic_DNA"/>
</dbReference>
<comment type="subcellular location">
    <subcellularLocation>
        <location evidence="1">Cytoplasm</location>
    </subcellularLocation>
</comment>
<dbReference type="InterPro" id="IPR050156">
    <property type="entry name" value="TC-AMP_synthase_SUA5"/>
</dbReference>